<dbReference type="EC" id="2.4.-.-" evidence="2"/>
<dbReference type="GO" id="GO:0016757">
    <property type="term" value="F:glycosyltransferase activity"/>
    <property type="evidence" value="ECO:0007669"/>
    <property type="project" value="UniProtKB-KW"/>
</dbReference>
<protein>
    <submittedName>
        <fullName evidence="2">Glycosyltransferase</fullName>
        <ecNumber evidence="2">2.4.-.-</ecNumber>
    </submittedName>
</protein>
<dbReference type="Proteomes" id="UP001234916">
    <property type="component" value="Chromosome"/>
</dbReference>
<dbReference type="InterPro" id="IPR055259">
    <property type="entry name" value="YkvP/CgeB_Glyco_trans-like"/>
</dbReference>
<feature type="domain" description="Spore protein YkvP/CgeB glycosyl transferase-like" evidence="1">
    <location>
        <begin position="184"/>
        <end position="313"/>
    </location>
</feature>
<dbReference type="KEGG" id="npv:OHM77_10270"/>
<evidence type="ECO:0000313" key="2">
    <source>
        <dbReference type="EMBL" id="WIM05077.1"/>
    </source>
</evidence>
<name>A0AA49FJP8_9PROT</name>
<accession>A0AA49FJP8</accession>
<keyword evidence="2" id="KW-0328">Glycosyltransferase</keyword>
<proteinExistence type="predicted"/>
<gene>
    <name evidence="2" type="ORF">OHM77_10270</name>
</gene>
<dbReference type="AlphaFoldDB" id="A0AA49FJP8"/>
<dbReference type="EMBL" id="CP107246">
    <property type="protein sequence ID" value="WIM05077.1"/>
    <property type="molecule type" value="Genomic_DNA"/>
</dbReference>
<organism evidence="2">
    <name type="scientific">Candidatus Nitricoxidivorans perseverans</name>
    <dbReference type="NCBI Taxonomy" id="2975601"/>
    <lineage>
        <taxon>Bacteria</taxon>
        <taxon>Pseudomonadati</taxon>
        <taxon>Pseudomonadota</taxon>
        <taxon>Betaproteobacteria</taxon>
        <taxon>Nitrosomonadales</taxon>
        <taxon>Sterolibacteriaceae</taxon>
        <taxon>Candidatus Nitricoxidivorans</taxon>
    </lineage>
</organism>
<keyword evidence="2" id="KW-0808">Transferase</keyword>
<sequence length="339" mass="38688">MTRPRTHLLINHRKLPAPLKHALADRGLVAVEDDRQPSADLLCRALACVADFGGGVKRPLRALMWKRHLSRHGVPVLAWNRDAPHNNNLPPWRLALFDRLRPLDIYATHSLVDTRWRFADTVLFLPNAVDTSIYNLRGDPETVLARLRDPGQYRWDVSFFGALDGGRYKEAQDRQQFFAELAMRLDALGIRHRFVDTTRAHLSLDEQVALIQASRINLNFGARCDFGGFPASGLPERHFGIPACGGFLLTDRRTHMADSFEIGRHLDEFADLDGCVEKIRRHLDDFDRSRDMAESGWRHVMRHHTYANRAETVHRALLDWHAGRRGLIHDPINHGDAAP</sequence>
<reference evidence="2" key="1">
    <citation type="journal article" date="2023" name="Nat. Microbiol.">
        <title>Enrichment and characterization of a nitric oxide-reducing microbial community in a continuous bioreactor.</title>
        <authorList>
            <person name="Garrido-Amador P."/>
            <person name="Stortenbeker N."/>
            <person name="Wessels H.J.C.T."/>
            <person name="Speth D.R."/>
            <person name="Garcia-Heredia I."/>
            <person name="Kartal B."/>
        </authorList>
    </citation>
    <scope>NUCLEOTIDE SEQUENCE</scope>
    <source>
        <strain evidence="2">MAG1</strain>
    </source>
</reference>
<evidence type="ECO:0000259" key="1">
    <source>
        <dbReference type="Pfam" id="PF13524"/>
    </source>
</evidence>
<dbReference type="Pfam" id="PF13524">
    <property type="entry name" value="Glyco_trans_1_2"/>
    <property type="match status" value="1"/>
</dbReference>